<accession>A0AAV5JN51</accession>
<feature type="compositionally biased region" description="Basic residues" evidence="1">
    <location>
        <begin position="31"/>
        <end position="49"/>
    </location>
</feature>
<reference evidence="2 3" key="1">
    <citation type="journal article" date="2021" name="Commun. Biol.">
        <title>The genome of Shorea leprosula (Dipterocarpaceae) highlights the ecological relevance of drought in aseasonal tropical rainforests.</title>
        <authorList>
            <person name="Ng K.K.S."/>
            <person name="Kobayashi M.J."/>
            <person name="Fawcett J.A."/>
            <person name="Hatakeyama M."/>
            <person name="Paape T."/>
            <person name="Ng C.H."/>
            <person name="Ang C.C."/>
            <person name="Tnah L.H."/>
            <person name="Lee C.T."/>
            <person name="Nishiyama T."/>
            <person name="Sese J."/>
            <person name="O'Brien M.J."/>
            <person name="Copetti D."/>
            <person name="Mohd Noor M.I."/>
            <person name="Ong R.C."/>
            <person name="Putra M."/>
            <person name="Sireger I.Z."/>
            <person name="Indrioko S."/>
            <person name="Kosugi Y."/>
            <person name="Izuno A."/>
            <person name="Isagi Y."/>
            <person name="Lee S.L."/>
            <person name="Shimizu K.K."/>
        </authorList>
    </citation>
    <scope>NUCLEOTIDE SEQUENCE [LARGE SCALE GENOMIC DNA]</scope>
    <source>
        <strain evidence="2">214</strain>
    </source>
</reference>
<dbReference type="EMBL" id="BPVZ01000038">
    <property type="protein sequence ID" value="GKV13475.1"/>
    <property type="molecule type" value="Genomic_DNA"/>
</dbReference>
<organism evidence="2 3">
    <name type="scientific">Rubroshorea leprosula</name>
    <dbReference type="NCBI Taxonomy" id="152421"/>
    <lineage>
        <taxon>Eukaryota</taxon>
        <taxon>Viridiplantae</taxon>
        <taxon>Streptophyta</taxon>
        <taxon>Embryophyta</taxon>
        <taxon>Tracheophyta</taxon>
        <taxon>Spermatophyta</taxon>
        <taxon>Magnoliopsida</taxon>
        <taxon>eudicotyledons</taxon>
        <taxon>Gunneridae</taxon>
        <taxon>Pentapetalae</taxon>
        <taxon>rosids</taxon>
        <taxon>malvids</taxon>
        <taxon>Malvales</taxon>
        <taxon>Dipterocarpaceae</taxon>
        <taxon>Rubroshorea</taxon>
    </lineage>
</organism>
<dbReference type="AlphaFoldDB" id="A0AAV5JN51"/>
<dbReference type="Proteomes" id="UP001054252">
    <property type="component" value="Unassembled WGS sequence"/>
</dbReference>
<name>A0AAV5JN51_9ROSI</name>
<protein>
    <submittedName>
        <fullName evidence="2">Uncharacterized protein</fullName>
    </submittedName>
</protein>
<comment type="caution">
    <text evidence="2">The sequence shown here is derived from an EMBL/GenBank/DDBJ whole genome shotgun (WGS) entry which is preliminary data.</text>
</comment>
<proteinExistence type="predicted"/>
<gene>
    <name evidence="2" type="ORF">SLEP1_g24477</name>
</gene>
<feature type="region of interest" description="Disordered" evidence="1">
    <location>
        <begin position="1"/>
        <end position="56"/>
    </location>
</feature>
<evidence type="ECO:0000256" key="1">
    <source>
        <dbReference type="SAM" id="MobiDB-lite"/>
    </source>
</evidence>
<sequence length="56" mass="6551">MGGGGWGVRRVQRVEGEEEQGTRLSRPITQIRRRDRRRALVRRVPRMHKAQNLSNS</sequence>
<evidence type="ECO:0000313" key="3">
    <source>
        <dbReference type="Proteomes" id="UP001054252"/>
    </source>
</evidence>
<keyword evidence="3" id="KW-1185">Reference proteome</keyword>
<evidence type="ECO:0000313" key="2">
    <source>
        <dbReference type="EMBL" id="GKV13475.1"/>
    </source>
</evidence>